<keyword evidence="1" id="KW-0732">Signal</keyword>
<feature type="signal peptide" evidence="1">
    <location>
        <begin position="1"/>
        <end position="19"/>
    </location>
</feature>
<evidence type="ECO:0000313" key="2">
    <source>
        <dbReference type="EMBL" id="KAK0159338.1"/>
    </source>
</evidence>
<dbReference type="EMBL" id="JAQQBS010001424">
    <property type="protein sequence ID" value="KAK0159338.1"/>
    <property type="molecule type" value="Genomic_DNA"/>
</dbReference>
<protein>
    <submittedName>
        <fullName evidence="2">Uncharacterized protein</fullName>
    </submittedName>
</protein>
<comment type="caution">
    <text evidence="2">The sequence shown here is derived from an EMBL/GenBank/DDBJ whole genome shotgun (WGS) entry which is preliminary data.</text>
</comment>
<gene>
    <name evidence="2" type="ORF">PV328_010225</name>
</gene>
<dbReference type="Proteomes" id="UP001168990">
    <property type="component" value="Unassembled WGS sequence"/>
</dbReference>
<keyword evidence="3" id="KW-1185">Reference proteome</keyword>
<dbReference type="AlphaFoldDB" id="A0AA39C7L1"/>
<accession>A0AA39C7L1</accession>
<reference evidence="2" key="2">
    <citation type="submission" date="2023-03" db="EMBL/GenBank/DDBJ databases">
        <authorList>
            <person name="Inwood S.N."/>
            <person name="Skelly J.G."/>
            <person name="Guhlin J."/>
            <person name="Harrop T.W.R."/>
            <person name="Goldson S.G."/>
            <person name="Dearden P.K."/>
        </authorList>
    </citation>
    <scope>NUCLEOTIDE SEQUENCE</scope>
    <source>
        <strain evidence="2">Irish</strain>
        <tissue evidence="2">Whole body</tissue>
    </source>
</reference>
<sequence>MNSLLALFIFQVLIVISRAQDETVITSKVSETKSRDDEVEVVQLSNETKPNLAIVKNTTKNHEHHPDPIAALLPMVSNLTSTIINIGDMLKNSFVSNGIQLITPASTPLIVKPAIANIHQSTTECQSKSSTSCEGITSIAKGFAIGGLTTILLLLSLSMAMKIAQPINEVNLMNAHPIDVIEEHVAPVSIQHEPYHLPTIIPTIEPFPPISTTAPTIIRPKYVITVQNGPRKNNSQKPRKIMVKTINNSRPVKRIGESDEISQMYE</sequence>
<feature type="chain" id="PRO_5041399794" evidence="1">
    <location>
        <begin position="20"/>
        <end position="266"/>
    </location>
</feature>
<name>A0AA39C7L1_9HYME</name>
<evidence type="ECO:0000313" key="3">
    <source>
        <dbReference type="Proteomes" id="UP001168990"/>
    </source>
</evidence>
<proteinExistence type="predicted"/>
<evidence type="ECO:0000256" key="1">
    <source>
        <dbReference type="SAM" id="SignalP"/>
    </source>
</evidence>
<organism evidence="2 3">
    <name type="scientific">Microctonus aethiopoides</name>
    <dbReference type="NCBI Taxonomy" id="144406"/>
    <lineage>
        <taxon>Eukaryota</taxon>
        <taxon>Metazoa</taxon>
        <taxon>Ecdysozoa</taxon>
        <taxon>Arthropoda</taxon>
        <taxon>Hexapoda</taxon>
        <taxon>Insecta</taxon>
        <taxon>Pterygota</taxon>
        <taxon>Neoptera</taxon>
        <taxon>Endopterygota</taxon>
        <taxon>Hymenoptera</taxon>
        <taxon>Apocrita</taxon>
        <taxon>Ichneumonoidea</taxon>
        <taxon>Braconidae</taxon>
        <taxon>Euphorinae</taxon>
        <taxon>Microctonus</taxon>
    </lineage>
</organism>
<reference evidence="2" key="1">
    <citation type="journal article" date="2023" name="bioRxiv">
        <title>Scaffold-level genome assemblies of two parasitoid biocontrol wasps reveal the parthenogenesis mechanism and an associated novel virus.</title>
        <authorList>
            <person name="Inwood S."/>
            <person name="Skelly J."/>
            <person name="Guhlin J."/>
            <person name="Harrop T."/>
            <person name="Goldson S."/>
            <person name="Dearden P."/>
        </authorList>
    </citation>
    <scope>NUCLEOTIDE SEQUENCE</scope>
    <source>
        <strain evidence="2">Irish</strain>
        <tissue evidence="2">Whole body</tissue>
    </source>
</reference>